<evidence type="ECO:0000313" key="2">
    <source>
        <dbReference type="Proteomes" id="UP000076722"/>
    </source>
</evidence>
<name>A0A164XZ11_9AGAM</name>
<evidence type="ECO:0000313" key="1">
    <source>
        <dbReference type="EMBL" id="KZS96425.1"/>
    </source>
</evidence>
<dbReference type="Gene3D" id="3.80.10.10">
    <property type="entry name" value="Ribonuclease Inhibitor"/>
    <property type="match status" value="1"/>
</dbReference>
<organism evidence="1 2">
    <name type="scientific">Sistotremastrum niveocremeum HHB9708</name>
    <dbReference type="NCBI Taxonomy" id="1314777"/>
    <lineage>
        <taxon>Eukaryota</taxon>
        <taxon>Fungi</taxon>
        <taxon>Dikarya</taxon>
        <taxon>Basidiomycota</taxon>
        <taxon>Agaricomycotina</taxon>
        <taxon>Agaricomycetes</taxon>
        <taxon>Sistotremastrales</taxon>
        <taxon>Sistotremastraceae</taxon>
        <taxon>Sertulicium</taxon>
        <taxon>Sertulicium niveocremeum</taxon>
    </lineage>
</organism>
<reference evidence="1 2" key="1">
    <citation type="journal article" date="2016" name="Mol. Biol. Evol.">
        <title>Comparative Genomics of Early-Diverging Mushroom-Forming Fungi Provides Insights into the Origins of Lignocellulose Decay Capabilities.</title>
        <authorList>
            <person name="Nagy L.G."/>
            <person name="Riley R."/>
            <person name="Tritt A."/>
            <person name="Adam C."/>
            <person name="Daum C."/>
            <person name="Floudas D."/>
            <person name="Sun H."/>
            <person name="Yadav J.S."/>
            <person name="Pangilinan J."/>
            <person name="Larsson K.H."/>
            <person name="Matsuura K."/>
            <person name="Barry K."/>
            <person name="Labutti K."/>
            <person name="Kuo R."/>
            <person name="Ohm R.A."/>
            <person name="Bhattacharya S.S."/>
            <person name="Shirouzu T."/>
            <person name="Yoshinaga Y."/>
            <person name="Martin F.M."/>
            <person name="Grigoriev I.V."/>
            <person name="Hibbett D.S."/>
        </authorList>
    </citation>
    <scope>NUCLEOTIDE SEQUENCE [LARGE SCALE GENOMIC DNA]</scope>
    <source>
        <strain evidence="1 2">HHB9708</strain>
    </source>
</reference>
<dbReference type="EMBL" id="KV419399">
    <property type="protein sequence ID" value="KZS96425.1"/>
    <property type="molecule type" value="Genomic_DNA"/>
</dbReference>
<dbReference type="PANTHER" id="PTHR38926:SF5">
    <property type="entry name" value="F-BOX AND LEUCINE-RICH REPEAT PROTEIN 6"/>
    <property type="match status" value="1"/>
</dbReference>
<keyword evidence="2" id="KW-1185">Reference proteome</keyword>
<dbReference type="PANTHER" id="PTHR38926">
    <property type="entry name" value="F-BOX DOMAIN CONTAINING PROTEIN, EXPRESSED"/>
    <property type="match status" value="1"/>
</dbReference>
<accession>A0A164XZ11</accession>
<protein>
    <submittedName>
        <fullName evidence="1">Uncharacterized protein</fullName>
    </submittedName>
</protein>
<dbReference type="Proteomes" id="UP000076722">
    <property type="component" value="Unassembled WGS sequence"/>
</dbReference>
<proteinExistence type="predicted"/>
<sequence>MDTYDKQSVKKALVALSRELRAVIQDIDHIVVDVESSETIRDRGQLTSQDSTDAQESLRQLSSRVMDHQFKATRSFMSTLSSFSEQSNRHARIFSLPEEVLSEILTRYMELEMRVDHESGRRVVLPYSWANIMTVYVLRERSSLTCRNWNRIIYCTPAVWSFIDLSWPRACVQKHVSLAKDAPYHIFWDVDVESKMPKIELLTKDRKPIRELRVRDMSWEALDQAQSYFFKFWDSWVPRTAAYLKQLHIILPPNYNVGPDTCLDLPDMTNLQHLRLVNCYTKSTVSSSLLTIDCMATTGDSTSENISRILSGCPLLTSVILHMKRFVPDGGDDSPSEDVIPPSSFVSNPVILSHLRELQLHSFSLTEVQFLLENIVIATLPSFSTSIIVSRHSTSSFYIPESFKHFARCAKHVAVKGKSLRYSKGSEYTHEFFFNQSSHEYGPESTSGFASVAHYFKSVESLTIDLYKPVDNAMWVNALSSFHHLKELVISGLQRDLFEILKALADTKPLLCPNLRVLALLNHAGIYIAAHQSIFGVNNNRPGEDAVTTAESQNLLELAADQLELMLTRRDELGIRIQKLILPLYSSWDSRDWKSHVDNVVIQ</sequence>
<dbReference type="InterPro" id="IPR032675">
    <property type="entry name" value="LRR_dom_sf"/>
</dbReference>
<gene>
    <name evidence="1" type="ORF">SISNIDRAFT_482990</name>
</gene>
<dbReference type="AlphaFoldDB" id="A0A164XZ11"/>
<dbReference type="SUPFAM" id="SSF52047">
    <property type="entry name" value="RNI-like"/>
    <property type="match status" value="1"/>
</dbReference>